<protein>
    <submittedName>
        <fullName evidence="1">Uncharacterized protein</fullName>
    </submittedName>
</protein>
<name>A0A0F9K475_9ZZZZ</name>
<dbReference type="Gene3D" id="3.40.50.450">
    <property type="match status" value="1"/>
</dbReference>
<evidence type="ECO:0000313" key="1">
    <source>
        <dbReference type="EMBL" id="KKM69426.1"/>
    </source>
</evidence>
<reference evidence="1" key="1">
    <citation type="journal article" date="2015" name="Nature">
        <title>Complex archaea that bridge the gap between prokaryotes and eukaryotes.</title>
        <authorList>
            <person name="Spang A."/>
            <person name="Saw J.H."/>
            <person name="Jorgensen S.L."/>
            <person name="Zaremba-Niedzwiedzka K."/>
            <person name="Martijn J."/>
            <person name="Lind A.E."/>
            <person name="van Eijk R."/>
            <person name="Schleper C."/>
            <person name="Guy L."/>
            <person name="Ettema T.J."/>
        </authorList>
    </citation>
    <scope>NUCLEOTIDE SEQUENCE</scope>
</reference>
<proteinExistence type="predicted"/>
<sequence>MLYNSDNNVSIENCLFKVYAIGSMEAPGKKDGGAGWRKRLTPELNDRGIYCFDPTREEIAKVGMPTEEFMEKLEGWQKSGHWNHFVEAMRKIWCGVSYTKEDKETKQLQSIHVFGDVSYVENSHFLIWNLDEGDKPGGTLIELAIAWYRAIPVYMITQMPKININKSILYFILDSGNGQGGIFPNQKQLLEFLDKKYKLNIQESLDFKDLLNKKFKQIAKEKLDSY</sequence>
<comment type="caution">
    <text evidence="1">The sequence shown here is derived from an EMBL/GenBank/DDBJ whole genome shotgun (WGS) entry which is preliminary data.</text>
</comment>
<dbReference type="AlphaFoldDB" id="A0A0F9K475"/>
<organism evidence="1">
    <name type="scientific">marine sediment metagenome</name>
    <dbReference type="NCBI Taxonomy" id="412755"/>
    <lineage>
        <taxon>unclassified sequences</taxon>
        <taxon>metagenomes</taxon>
        <taxon>ecological metagenomes</taxon>
    </lineage>
</organism>
<accession>A0A0F9K475</accession>
<gene>
    <name evidence="1" type="ORF">LCGC14_1451020</name>
</gene>
<dbReference type="EMBL" id="LAZR01009996">
    <property type="protein sequence ID" value="KKM69426.1"/>
    <property type="molecule type" value="Genomic_DNA"/>
</dbReference>